<gene>
    <name evidence="2" type="ORF">SAMEA4504048_01736</name>
</gene>
<protein>
    <submittedName>
        <fullName evidence="2">Membrane protein</fullName>
    </submittedName>
</protein>
<keyword evidence="1" id="KW-0472">Membrane</keyword>
<evidence type="ECO:0000313" key="2">
    <source>
        <dbReference type="EMBL" id="SNV43706.1"/>
    </source>
</evidence>
<keyword evidence="1" id="KW-0812">Transmembrane</keyword>
<dbReference type="KEGG" id="saco:SAME_01736"/>
<feature type="transmembrane region" description="Helical" evidence="1">
    <location>
        <begin position="70"/>
        <end position="94"/>
    </location>
</feature>
<keyword evidence="1" id="KW-1133">Transmembrane helix</keyword>
<dbReference type="AlphaFoldDB" id="A0A239XB58"/>
<proteinExistence type="predicted"/>
<dbReference type="OrthoDB" id="2235276at2"/>
<dbReference type="EMBL" id="LT906454">
    <property type="protein sequence ID" value="SNV43706.1"/>
    <property type="molecule type" value="Genomic_DNA"/>
</dbReference>
<dbReference type="Pfam" id="PF11674">
    <property type="entry name" value="DUF3270"/>
    <property type="match status" value="1"/>
</dbReference>
<sequence>MASHLKNHTLPDEQHHHAQELEQKYQSYHDFEHNNIKRRELAFFGQIAIFSIFTVLTAFVLLSFNLGAYIAFPIAMLVATALTSIVYQVIITFVKK</sequence>
<dbReference type="InterPro" id="IPR021688">
    <property type="entry name" value="DUF3270"/>
</dbReference>
<accession>A0A239XB58</accession>
<evidence type="ECO:0000256" key="1">
    <source>
        <dbReference type="SAM" id="Phobius"/>
    </source>
</evidence>
<dbReference type="RefSeq" id="WP_095123237.1">
    <property type="nucleotide sequence ID" value="NZ_LT906454.1"/>
</dbReference>
<evidence type="ECO:0000313" key="3">
    <source>
        <dbReference type="Proteomes" id="UP000215144"/>
    </source>
</evidence>
<feature type="transmembrane region" description="Helical" evidence="1">
    <location>
        <begin position="41"/>
        <end position="64"/>
    </location>
</feature>
<organism evidence="2 3">
    <name type="scientific">Streptococcus acidominimus</name>
    <dbReference type="NCBI Taxonomy" id="1326"/>
    <lineage>
        <taxon>Bacteria</taxon>
        <taxon>Bacillati</taxon>
        <taxon>Bacillota</taxon>
        <taxon>Bacilli</taxon>
        <taxon>Lactobacillales</taxon>
        <taxon>Streptococcaceae</taxon>
        <taxon>Streptococcus</taxon>
    </lineage>
</organism>
<reference evidence="2 3" key="1">
    <citation type="submission" date="2017-06" db="EMBL/GenBank/DDBJ databases">
        <authorList>
            <consortium name="Pathogen Informatics"/>
        </authorList>
    </citation>
    <scope>NUCLEOTIDE SEQUENCE [LARGE SCALE GENOMIC DNA]</scope>
    <source>
        <strain evidence="2 3">NCTC11291</strain>
    </source>
</reference>
<dbReference type="Proteomes" id="UP000215144">
    <property type="component" value="Chromosome 1"/>
</dbReference>
<name>A0A239XB58_STRAI</name>